<evidence type="ECO:0000313" key="3">
    <source>
        <dbReference type="Proteomes" id="UP000265926"/>
    </source>
</evidence>
<dbReference type="AlphaFoldDB" id="A0A399T1I8"/>
<sequence>MNVATQAGGLQWNRLPSDAEIEQAVQELIRNSGGDISVNGETVDRRRFEVSRVVKFHTKNLAGKREPGTISGAHIFSSTQGTYGTAINSYSLVQNSQTGKFHFIGTRMGYRPSSLQQAYDDDVKGTQTGYNMAPGFAPPLDSASEESSSEAPGTGSSSEDEVPWEAIIGLIGAGGAAALGRKLFKKPKTTTKKTTSKKNEKEEKEEEEKVKYILNLNKENFQLAQNQPDVLEVVVYKITPKTQRKYPAAQIRIVSPEKALKVTPPQASGSVSAQLLLSGKPEKASFDLMVQASADGHEFQKSVRIQTQTKPRISIETIPAGKRSLRPDTYQVLTIQAQVLDEEGTSLPELTEQIVFKPQSDWIDLSEPVIDDEKIAINMGSTSPNPNNKTANMPGSVFLSLYMDDVPEGEPPLQNDLEIALLDCRIETEIEDATFPVSDEMSEITFDAWIENAGEEKGWNFSAEYRIGVDPADPLTMIDIEKQNETRVSVRLTGPLVSPGENESVISRTLAISAAQGDEEPIERHLTIMVSQEGLLIRHGVNKSGDLPFTANKPHESFIDFALNIYDPQSNQIIVDSEGLKDLQFELLSDDDKTLNLMSVLLPQFEFIDLLGNIPYGHYKFTTQAEIPGIGDIHSIKYKVSAPVVNHEKPELFEKIINVKVKTYGIGDEFPDWVKAYEECKYVLNNYMPAGDSKNKLYDILESQKMKLGVEGMVEMRNRIWKIAGELILAEGAEGYKLEEAWANLITTTLEWTEWAGDIAFNALTAYFTGGLGSTALGLTKSTMIDAIKMMYYEPNATAEDFWNLQKEKIMSVLMSQTKGRLLSIENIELIVGKNKPLAYAVYIATEFAYNLYQTNYSVWEAAKLTAQGLTEEMIMRKLTEKLHREYMNRQTGFASPKEFFEDFMKNTKTEMGKKVLSQKKLLEIMRDPEKVRTIKKWGSPELKEIFVRTRKSIYNVHDIKLKQAIAQKLGIPQHEVIIDEFRTPGADPNSVNTDRDYRVLRKVKTAEGKIEFHEVETQKWKEDSYDIFGELTGKPEGISNQEWAEKHQQRGTDRFDAEACSDYSDHVVNPKTGEVEILDANIKQVKKGNSRLISAEKTGEMYKNKVQNSIDNGTKPEAYAQLQKGIKTLEDVRKGYKSQNLDIPELDPKTQLAMNYAKQVSTQITSDADPHRVEKIEKTIKRVTGHDLKTLNEAIKNGFKDLKTFDKGVPSNS</sequence>
<name>A0A399T1I8_9BACT</name>
<accession>A0A399T1I8</accession>
<gene>
    <name evidence="2" type="ORF">D1614_10270</name>
</gene>
<keyword evidence="3" id="KW-1185">Reference proteome</keyword>
<feature type="region of interest" description="Disordered" evidence="1">
    <location>
        <begin position="187"/>
        <end position="207"/>
    </location>
</feature>
<protein>
    <submittedName>
        <fullName evidence="2">Uncharacterized protein</fullName>
    </submittedName>
</protein>
<evidence type="ECO:0000256" key="1">
    <source>
        <dbReference type="SAM" id="MobiDB-lite"/>
    </source>
</evidence>
<reference evidence="2 3" key="1">
    <citation type="submission" date="2018-08" db="EMBL/GenBank/DDBJ databases">
        <title>Pallidiluteibacterium maritimus gen. nov., sp. nov., isolated from coastal sediment.</title>
        <authorList>
            <person name="Zhou L.Y."/>
        </authorList>
    </citation>
    <scope>NUCLEOTIDE SEQUENCE [LARGE SCALE GENOMIC DNA]</scope>
    <source>
        <strain evidence="2 3">XSD2</strain>
    </source>
</reference>
<comment type="caution">
    <text evidence="2">The sequence shown here is derived from an EMBL/GenBank/DDBJ whole genome shotgun (WGS) entry which is preliminary data.</text>
</comment>
<evidence type="ECO:0000313" key="2">
    <source>
        <dbReference type="EMBL" id="RIJ48899.1"/>
    </source>
</evidence>
<dbReference type="EMBL" id="QWGR01000004">
    <property type="protein sequence ID" value="RIJ48899.1"/>
    <property type="molecule type" value="Genomic_DNA"/>
</dbReference>
<organism evidence="2 3">
    <name type="scientific">Maribellus luteus</name>
    <dbReference type="NCBI Taxonomy" id="2305463"/>
    <lineage>
        <taxon>Bacteria</taxon>
        <taxon>Pseudomonadati</taxon>
        <taxon>Bacteroidota</taxon>
        <taxon>Bacteroidia</taxon>
        <taxon>Marinilabiliales</taxon>
        <taxon>Prolixibacteraceae</taxon>
        <taxon>Maribellus</taxon>
    </lineage>
</organism>
<feature type="region of interest" description="Disordered" evidence="1">
    <location>
        <begin position="124"/>
        <end position="160"/>
    </location>
</feature>
<proteinExistence type="predicted"/>
<feature type="compositionally biased region" description="Basic and acidic residues" evidence="1">
    <location>
        <begin position="197"/>
        <end position="207"/>
    </location>
</feature>
<feature type="compositionally biased region" description="Basic residues" evidence="1">
    <location>
        <begin position="187"/>
        <end position="196"/>
    </location>
</feature>
<dbReference type="Proteomes" id="UP000265926">
    <property type="component" value="Unassembled WGS sequence"/>
</dbReference>